<feature type="transmembrane region" description="Helical" evidence="6">
    <location>
        <begin position="100"/>
        <end position="120"/>
    </location>
</feature>
<dbReference type="Gene3D" id="1.20.1250.20">
    <property type="entry name" value="MFS general substrate transporter like domains"/>
    <property type="match status" value="2"/>
</dbReference>
<comment type="subcellular location">
    <subcellularLocation>
        <location evidence="1">Membrane</location>
        <topology evidence="1">Multi-pass membrane protein</topology>
    </subcellularLocation>
</comment>
<keyword evidence="5 6" id="KW-0472">Membrane</keyword>
<proteinExistence type="predicted"/>
<sequence>MEGRRDLPLLIGALWIAEVTGSFETAMILAALKRLIQDFGNPAMVGWLITGYLTVGAAIAAVVGRIGDMFGRRRTLIVVLAVGAVGSLISALSTNFPVLLAGRLMQGVTGAILPLCIGLVHENMAKDRAPMAIGLMISGASIGTAAGLVIGGMIVDRFSWHGIFFTSAGLCITAALALFAFVPVSPRRLSGPPVDWFSGLAFAPGVALILVYFSTGKDWGWANPWSLGSLVAGIALVAWWMQRSLASPNPLIAIRSFGNRTIAVGGAVTALVSMSTLQITVFFSLLLQAPAWTVAGLGFSATVAGLAKLPSNLSSAFAGPLGGWLAGRGGGRFAIVVGGLVTAVGWLLYFILDVNSFALVVAQLIVISFGATMLFSVAPTIIAQASPPERISEISGMLTVIRQLFLGIGAQMVTTLLAVDVVRRGDETYPSPFAYDLTVAVIVALCIAAILVAFALPRNIKPQEQA</sequence>
<protein>
    <submittedName>
        <fullName evidence="8">MFS transporter</fullName>
    </submittedName>
</protein>
<feature type="transmembrane region" description="Helical" evidence="6">
    <location>
        <begin position="262"/>
        <end position="283"/>
    </location>
</feature>
<gene>
    <name evidence="8" type="ORF">GCM10009115_34130</name>
</gene>
<dbReference type="SUPFAM" id="SSF103473">
    <property type="entry name" value="MFS general substrate transporter"/>
    <property type="match status" value="2"/>
</dbReference>
<dbReference type="PROSITE" id="PS50850">
    <property type="entry name" value="MFS"/>
    <property type="match status" value="1"/>
</dbReference>
<dbReference type="Proteomes" id="UP001500738">
    <property type="component" value="Unassembled WGS sequence"/>
</dbReference>
<feature type="transmembrane region" description="Helical" evidence="6">
    <location>
        <begin position="357"/>
        <end position="383"/>
    </location>
</feature>
<dbReference type="InterPro" id="IPR011701">
    <property type="entry name" value="MFS"/>
</dbReference>
<evidence type="ECO:0000256" key="6">
    <source>
        <dbReference type="SAM" id="Phobius"/>
    </source>
</evidence>
<organism evidence="8 9">
    <name type="scientific">Sphingopyxis soli</name>
    <dbReference type="NCBI Taxonomy" id="592051"/>
    <lineage>
        <taxon>Bacteria</taxon>
        <taxon>Pseudomonadati</taxon>
        <taxon>Pseudomonadota</taxon>
        <taxon>Alphaproteobacteria</taxon>
        <taxon>Sphingomonadales</taxon>
        <taxon>Sphingomonadaceae</taxon>
        <taxon>Sphingopyxis</taxon>
    </lineage>
</organism>
<evidence type="ECO:0000313" key="8">
    <source>
        <dbReference type="EMBL" id="GAA0867195.1"/>
    </source>
</evidence>
<evidence type="ECO:0000313" key="9">
    <source>
        <dbReference type="Proteomes" id="UP001500738"/>
    </source>
</evidence>
<evidence type="ECO:0000256" key="5">
    <source>
        <dbReference type="ARBA" id="ARBA00023136"/>
    </source>
</evidence>
<dbReference type="InterPro" id="IPR020846">
    <property type="entry name" value="MFS_dom"/>
</dbReference>
<reference evidence="9" key="1">
    <citation type="journal article" date="2019" name="Int. J. Syst. Evol. Microbiol.">
        <title>The Global Catalogue of Microorganisms (GCM) 10K type strain sequencing project: providing services to taxonomists for standard genome sequencing and annotation.</title>
        <authorList>
            <consortium name="The Broad Institute Genomics Platform"/>
            <consortium name="The Broad Institute Genome Sequencing Center for Infectious Disease"/>
            <person name="Wu L."/>
            <person name="Ma J."/>
        </authorList>
    </citation>
    <scope>NUCLEOTIDE SEQUENCE [LARGE SCALE GENOMIC DNA]</scope>
    <source>
        <strain evidence="9">JCM 15910</strain>
    </source>
</reference>
<name>A0ABP3XNC4_9SPHN</name>
<feature type="transmembrane region" description="Helical" evidence="6">
    <location>
        <begin position="289"/>
        <end position="309"/>
    </location>
</feature>
<evidence type="ECO:0000259" key="7">
    <source>
        <dbReference type="PROSITE" id="PS50850"/>
    </source>
</evidence>
<keyword evidence="9" id="KW-1185">Reference proteome</keyword>
<feature type="transmembrane region" description="Helical" evidence="6">
    <location>
        <begin position="132"/>
        <end position="154"/>
    </location>
</feature>
<accession>A0ABP3XNC4</accession>
<evidence type="ECO:0000256" key="3">
    <source>
        <dbReference type="ARBA" id="ARBA00022692"/>
    </source>
</evidence>
<feature type="domain" description="Major facilitator superfamily (MFS) profile" evidence="7">
    <location>
        <begin position="10"/>
        <end position="461"/>
    </location>
</feature>
<feature type="transmembrane region" description="Helical" evidence="6">
    <location>
        <begin position="225"/>
        <end position="241"/>
    </location>
</feature>
<dbReference type="RefSeq" id="WP_215350330.1">
    <property type="nucleotide sequence ID" value="NZ_BAAAFE010000013.1"/>
</dbReference>
<feature type="transmembrane region" description="Helical" evidence="6">
    <location>
        <begin position="44"/>
        <end position="63"/>
    </location>
</feature>
<feature type="transmembrane region" description="Helical" evidence="6">
    <location>
        <begin position="404"/>
        <end position="422"/>
    </location>
</feature>
<feature type="transmembrane region" description="Helical" evidence="6">
    <location>
        <begin position="194"/>
        <end position="213"/>
    </location>
</feature>
<evidence type="ECO:0000256" key="4">
    <source>
        <dbReference type="ARBA" id="ARBA00022989"/>
    </source>
</evidence>
<dbReference type="PANTHER" id="PTHR42718:SF9">
    <property type="entry name" value="MAJOR FACILITATOR SUPERFAMILY MULTIDRUG TRANSPORTER MFSC"/>
    <property type="match status" value="1"/>
</dbReference>
<feature type="transmembrane region" description="Helical" evidence="6">
    <location>
        <begin position="75"/>
        <end position="94"/>
    </location>
</feature>
<evidence type="ECO:0000256" key="1">
    <source>
        <dbReference type="ARBA" id="ARBA00004141"/>
    </source>
</evidence>
<feature type="transmembrane region" description="Helical" evidence="6">
    <location>
        <begin position="434"/>
        <end position="456"/>
    </location>
</feature>
<dbReference type="PANTHER" id="PTHR42718">
    <property type="entry name" value="MAJOR FACILITATOR SUPERFAMILY MULTIDRUG TRANSPORTER MFSC"/>
    <property type="match status" value="1"/>
</dbReference>
<keyword evidence="3 6" id="KW-0812">Transmembrane</keyword>
<dbReference type="EMBL" id="BAAAFE010000013">
    <property type="protein sequence ID" value="GAA0867195.1"/>
    <property type="molecule type" value="Genomic_DNA"/>
</dbReference>
<dbReference type="Pfam" id="PF07690">
    <property type="entry name" value="MFS_1"/>
    <property type="match status" value="1"/>
</dbReference>
<evidence type="ECO:0000256" key="2">
    <source>
        <dbReference type="ARBA" id="ARBA00022448"/>
    </source>
</evidence>
<feature type="transmembrane region" description="Helical" evidence="6">
    <location>
        <begin position="160"/>
        <end position="182"/>
    </location>
</feature>
<keyword evidence="2" id="KW-0813">Transport</keyword>
<comment type="caution">
    <text evidence="8">The sequence shown here is derived from an EMBL/GenBank/DDBJ whole genome shotgun (WGS) entry which is preliminary data.</text>
</comment>
<keyword evidence="4 6" id="KW-1133">Transmembrane helix</keyword>
<dbReference type="InterPro" id="IPR036259">
    <property type="entry name" value="MFS_trans_sf"/>
</dbReference>
<feature type="transmembrane region" description="Helical" evidence="6">
    <location>
        <begin position="330"/>
        <end position="351"/>
    </location>
</feature>
<feature type="transmembrane region" description="Helical" evidence="6">
    <location>
        <begin position="7"/>
        <end position="32"/>
    </location>
</feature>